<gene>
    <name evidence="2" type="ORF">DXH78_12145</name>
</gene>
<feature type="compositionally biased region" description="Polar residues" evidence="1">
    <location>
        <begin position="19"/>
        <end position="30"/>
    </location>
</feature>
<keyword evidence="3" id="KW-1185">Reference proteome</keyword>
<proteinExistence type="predicted"/>
<accession>A0A371BCF2</accession>
<reference evidence="3" key="1">
    <citation type="submission" date="2018-08" db="EMBL/GenBank/DDBJ databases">
        <authorList>
            <person name="Kim S.-J."/>
            <person name="Jung G.-Y."/>
        </authorList>
    </citation>
    <scope>NUCLEOTIDE SEQUENCE [LARGE SCALE GENOMIC DNA]</scope>
    <source>
        <strain evidence="3">GY_H</strain>
    </source>
</reference>
<feature type="region of interest" description="Disordered" evidence="1">
    <location>
        <begin position="1"/>
        <end position="30"/>
    </location>
</feature>
<evidence type="ECO:0000313" key="3">
    <source>
        <dbReference type="Proteomes" id="UP000263993"/>
    </source>
</evidence>
<name>A0A371BCF2_9BRAD</name>
<dbReference type="EMBL" id="QRGO01000001">
    <property type="protein sequence ID" value="RDV05254.1"/>
    <property type="molecule type" value="Genomic_DNA"/>
</dbReference>
<sequence>MALTETSPKAETARAVDQASMTSRAERAQPTQTIMQALSALEAAVVNSSMRKPTFRPSAEREATA</sequence>
<evidence type="ECO:0000256" key="1">
    <source>
        <dbReference type="SAM" id="MobiDB-lite"/>
    </source>
</evidence>
<organism evidence="2 3">
    <name type="scientific">Undibacter mobilis</name>
    <dbReference type="NCBI Taxonomy" id="2292256"/>
    <lineage>
        <taxon>Bacteria</taxon>
        <taxon>Pseudomonadati</taxon>
        <taxon>Pseudomonadota</taxon>
        <taxon>Alphaproteobacteria</taxon>
        <taxon>Hyphomicrobiales</taxon>
        <taxon>Nitrobacteraceae</taxon>
        <taxon>Undibacter</taxon>
    </lineage>
</organism>
<dbReference type="AlphaFoldDB" id="A0A371BCF2"/>
<evidence type="ECO:0000313" key="2">
    <source>
        <dbReference type="EMBL" id="RDV05254.1"/>
    </source>
</evidence>
<comment type="caution">
    <text evidence="2">The sequence shown here is derived from an EMBL/GenBank/DDBJ whole genome shotgun (WGS) entry which is preliminary data.</text>
</comment>
<dbReference type="Proteomes" id="UP000263993">
    <property type="component" value="Unassembled WGS sequence"/>
</dbReference>
<protein>
    <submittedName>
        <fullName evidence="2">Uncharacterized protein</fullName>
    </submittedName>
</protein>